<dbReference type="InterPro" id="IPR018371">
    <property type="entry name" value="Chitin-binding_1_CS"/>
</dbReference>
<feature type="disulfide bond" evidence="8">
    <location>
        <begin position="118"/>
        <end position="132"/>
    </location>
</feature>
<dbReference type="SUPFAM" id="SSF51445">
    <property type="entry name" value="(Trans)glycosidases"/>
    <property type="match status" value="1"/>
</dbReference>
<evidence type="ECO:0000256" key="6">
    <source>
        <dbReference type="ARBA" id="ARBA00023295"/>
    </source>
</evidence>
<keyword evidence="7" id="KW-0624">Polysaccharide degradation</keyword>
<dbReference type="GO" id="GO:0006032">
    <property type="term" value="P:chitin catabolic process"/>
    <property type="evidence" value="ECO:0007669"/>
    <property type="project" value="UniProtKB-KW"/>
</dbReference>
<evidence type="ECO:0000256" key="9">
    <source>
        <dbReference type="RuleBase" id="RU000489"/>
    </source>
</evidence>
<keyword evidence="2 8" id="KW-0147">Chitin-binding</keyword>
<dbReference type="InterPro" id="IPR050314">
    <property type="entry name" value="Glycosyl_Hydrlase_18"/>
</dbReference>
<proteinExistence type="inferred from homology"/>
<dbReference type="SUPFAM" id="SSF57016">
    <property type="entry name" value="Plant lectins/antimicrobial peptides"/>
    <property type="match status" value="1"/>
</dbReference>
<evidence type="ECO:0000256" key="7">
    <source>
        <dbReference type="ARBA" id="ARBA00023326"/>
    </source>
</evidence>
<evidence type="ECO:0000259" key="13">
    <source>
        <dbReference type="PROSITE" id="PS51910"/>
    </source>
</evidence>
<dbReference type="InterPro" id="IPR011583">
    <property type="entry name" value="Chitinase_II/V-like_cat"/>
</dbReference>
<evidence type="ECO:0000256" key="2">
    <source>
        <dbReference type="ARBA" id="ARBA00022669"/>
    </source>
</evidence>
<dbReference type="GO" id="GO:0008843">
    <property type="term" value="F:endochitinase activity"/>
    <property type="evidence" value="ECO:0007669"/>
    <property type="project" value="UniProtKB-EC"/>
</dbReference>
<evidence type="ECO:0000256" key="3">
    <source>
        <dbReference type="ARBA" id="ARBA00022801"/>
    </source>
</evidence>
<dbReference type="SUPFAM" id="SSF54556">
    <property type="entry name" value="Chitinase insertion domain"/>
    <property type="match status" value="1"/>
</dbReference>
<dbReference type="Pfam" id="PF00704">
    <property type="entry name" value="Glyco_hydro_18"/>
    <property type="match status" value="1"/>
</dbReference>
<evidence type="ECO:0000256" key="8">
    <source>
        <dbReference type="PROSITE-ProRule" id="PRU00261"/>
    </source>
</evidence>
<dbReference type="OrthoDB" id="73875at2759"/>
<comment type="similarity">
    <text evidence="10">Belongs to the glycosyl hydrolase 18 family.</text>
</comment>
<dbReference type="PANTHER" id="PTHR11177:SF402">
    <property type="entry name" value="CHITINASE"/>
    <property type="match status" value="1"/>
</dbReference>
<keyword evidence="15" id="KW-1185">Reference proteome</keyword>
<dbReference type="PROSITE" id="PS00026">
    <property type="entry name" value="CHIT_BIND_I_1"/>
    <property type="match status" value="1"/>
</dbReference>
<dbReference type="CDD" id="cd00035">
    <property type="entry name" value="ChtBD1"/>
    <property type="match status" value="1"/>
</dbReference>
<feature type="domain" description="GH18" evidence="13">
    <location>
        <begin position="157"/>
        <end position="514"/>
    </location>
</feature>
<dbReference type="PROSITE" id="PS50941">
    <property type="entry name" value="CHIT_BIND_I_2"/>
    <property type="match status" value="1"/>
</dbReference>
<dbReference type="AlphaFoldDB" id="A0A165KQE8"/>
<comment type="caution">
    <text evidence="8">Lacks conserved residue(s) required for the propagation of feature annotation.</text>
</comment>
<feature type="signal peptide" evidence="11">
    <location>
        <begin position="1"/>
        <end position="26"/>
    </location>
</feature>
<evidence type="ECO:0000256" key="4">
    <source>
        <dbReference type="ARBA" id="ARBA00023024"/>
    </source>
</evidence>
<evidence type="ECO:0000256" key="5">
    <source>
        <dbReference type="ARBA" id="ARBA00023277"/>
    </source>
</evidence>
<evidence type="ECO:0000313" key="14">
    <source>
        <dbReference type="EMBL" id="KZV96692.1"/>
    </source>
</evidence>
<feature type="disulfide bond" evidence="8">
    <location>
        <begin position="136"/>
        <end position="140"/>
    </location>
</feature>
<comment type="catalytic activity">
    <reaction evidence="1">
        <text>Random endo-hydrolysis of N-acetyl-beta-D-glucosaminide (1-&gt;4)-beta-linkages in chitin and chitodextrins.</text>
        <dbReference type="EC" id="3.2.1.14"/>
    </reaction>
</comment>
<dbReference type="Gene3D" id="3.10.50.10">
    <property type="match status" value="1"/>
</dbReference>
<dbReference type="EMBL" id="KV425939">
    <property type="protein sequence ID" value="KZV96692.1"/>
    <property type="molecule type" value="Genomic_DNA"/>
</dbReference>
<dbReference type="Gene3D" id="3.30.60.10">
    <property type="entry name" value="Endochitinase-like"/>
    <property type="match status" value="1"/>
</dbReference>
<name>A0A165KQE8_EXIGL</name>
<gene>
    <name evidence="14" type="ORF">EXIGLDRAFT_407884</name>
</gene>
<evidence type="ECO:0000256" key="11">
    <source>
        <dbReference type="SAM" id="SignalP"/>
    </source>
</evidence>
<sequence length="514" mass="55811">MALQRARSSLLHYALVVLLSLVQFRSFTTMVVISASSSVAAQVGPPTNSSNLPIGTCRPDVPCANGACCNGDSGLCGFGDSFCTEVSKGGNCTSNCDALAECGIGSAPGHEKCPLNVCCSKFGFCGTDSDFCDDGCQSNCGQPTVPSCGVDEQTALTRRIGYYEGWAASRKCSSFSPEQIDAGTLTHINFAFALVSSSFEIVEMTEGDADLWKRTTALKKGNPSLKVFLSIGGWTFNDPPTQHRFSDLASSLDNMNAFARSCFDVMQTYGFDGIDLDWEYPVAPDRGGKPADKANYVALMKLLHTNFKELGYGLTFTAPSSFWYLQNFDLEGMMPNVDWVNLMSYDLHGTWDRNDTWIGPVVAAHTNLTEIDAAVKLFWRAGVKPEQLVLGLGFYGRSFTLDSPSCNEPGCIWRSGGNKGACSDNVGTLMWSEIKTALNGEDASVVFDPDAAVQMLTFGGDQWVSYDDERTFEAKLNYANERCLGGTMIWSVDQDDSFDYSARACESPHIMFSC</sequence>
<dbReference type="PROSITE" id="PS01095">
    <property type="entry name" value="GH18_1"/>
    <property type="match status" value="1"/>
</dbReference>
<reference evidence="14 15" key="1">
    <citation type="journal article" date="2016" name="Mol. Biol. Evol.">
        <title>Comparative Genomics of Early-Diverging Mushroom-Forming Fungi Provides Insights into the Origins of Lignocellulose Decay Capabilities.</title>
        <authorList>
            <person name="Nagy L.G."/>
            <person name="Riley R."/>
            <person name="Tritt A."/>
            <person name="Adam C."/>
            <person name="Daum C."/>
            <person name="Floudas D."/>
            <person name="Sun H."/>
            <person name="Yadav J.S."/>
            <person name="Pangilinan J."/>
            <person name="Larsson K.H."/>
            <person name="Matsuura K."/>
            <person name="Barry K."/>
            <person name="Labutti K."/>
            <person name="Kuo R."/>
            <person name="Ohm R.A."/>
            <person name="Bhattacharya S.S."/>
            <person name="Shirouzu T."/>
            <person name="Yoshinaga Y."/>
            <person name="Martin F.M."/>
            <person name="Grigoriev I.V."/>
            <person name="Hibbett D.S."/>
        </authorList>
    </citation>
    <scope>NUCLEOTIDE SEQUENCE [LARGE SCALE GENOMIC DNA]</scope>
    <source>
        <strain evidence="14 15">HHB12029</strain>
    </source>
</reference>
<dbReference type="InterPro" id="IPR001223">
    <property type="entry name" value="Glyco_hydro18_cat"/>
</dbReference>
<feature type="disulfide bond" evidence="8">
    <location>
        <begin position="113"/>
        <end position="125"/>
    </location>
</feature>
<dbReference type="PANTHER" id="PTHR11177">
    <property type="entry name" value="CHITINASE"/>
    <property type="match status" value="1"/>
</dbReference>
<feature type="domain" description="Chitin-binding type-1" evidence="12">
    <location>
        <begin position="99"/>
        <end position="142"/>
    </location>
</feature>
<dbReference type="GO" id="GO:0008061">
    <property type="term" value="F:chitin binding"/>
    <property type="evidence" value="ECO:0007669"/>
    <property type="project" value="UniProtKB-UniRule"/>
</dbReference>
<dbReference type="InterPro" id="IPR001002">
    <property type="entry name" value="Chitin-bd_1"/>
</dbReference>
<evidence type="ECO:0000256" key="10">
    <source>
        <dbReference type="RuleBase" id="RU004453"/>
    </source>
</evidence>
<dbReference type="Gene3D" id="3.20.20.80">
    <property type="entry name" value="Glycosidases"/>
    <property type="match status" value="1"/>
</dbReference>
<accession>A0A165KQE8</accession>
<keyword evidence="8" id="KW-1015">Disulfide bond</keyword>
<keyword evidence="5" id="KW-0119">Carbohydrate metabolism</keyword>
<dbReference type="Proteomes" id="UP000077266">
    <property type="component" value="Unassembled WGS sequence"/>
</dbReference>
<keyword evidence="3 9" id="KW-0378">Hydrolase</keyword>
<protein>
    <submittedName>
        <fullName evidence="14">Uncharacterized protein</fullName>
    </submittedName>
</protein>
<keyword evidence="4" id="KW-0146">Chitin degradation</keyword>
<dbReference type="InParanoid" id="A0A165KQE8"/>
<keyword evidence="11" id="KW-0732">Signal</keyword>
<dbReference type="SMART" id="SM00636">
    <property type="entry name" value="Glyco_18"/>
    <property type="match status" value="1"/>
</dbReference>
<dbReference type="InterPro" id="IPR036861">
    <property type="entry name" value="Endochitinase-like_sf"/>
</dbReference>
<evidence type="ECO:0000259" key="12">
    <source>
        <dbReference type="PROSITE" id="PS50941"/>
    </source>
</evidence>
<dbReference type="InterPro" id="IPR029070">
    <property type="entry name" value="Chitinase_insertion_sf"/>
</dbReference>
<feature type="chain" id="PRO_5007861138" evidence="11">
    <location>
        <begin position="27"/>
        <end position="514"/>
    </location>
</feature>
<dbReference type="PROSITE" id="PS51910">
    <property type="entry name" value="GH18_2"/>
    <property type="match status" value="1"/>
</dbReference>
<dbReference type="STRING" id="1314781.A0A165KQE8"/>
<dbReference type="GO" id="GO:0000272">
    <property type="term" value="P:polysaccharide catabolic process"/>
    <property type="evidence" value="ECO:0007669"/>
    <property type="project" value="UniProtKB-KW"/>
</dbReference>
<keyword evidence="6 9" id="KW-0326">Glycosidase</keyword>
<evidence type="ECO:0000313" key="15">
    <source>
        <dbReference type="Proteomes" id="UP000077266"/>
    </source>
</evidence>
<dbReference type="InterPro" id="IPR001579">
    <property type="entry name" value="Glyco_hydro_18_chit_AS"/>
</dbReference>
<dbReference type="SMART" id="SM00270">
    <property type="entry name" value="ChtBD1"/>
    <property type="match status" value="2"/>
</dbReference>
<dbReference type="Pfam" id="PF00187">
    <property type="entry name" value="Chitin_bind_1"/>
    <property type="match status" value="1"/>
</dbReference>
<evidence type="ECO:0000256" key="1">
    <source>
        <dbReference type="ARBA" id="ARBA00000822"/>
    </source>
</evidence>
<dbReference type="InterPro" id="IPR017853">
    <property type="entry name" value="GH"/>
</dbReference>
<organism evidence="14 15">
    <name type="scientific">Exidia glandulosa HHB12029</name>
    <dbReference type="NCBI Taxonomy" id="1314781"/>
    <lineage>
        <taxon>Eukaryota</taxon>
        <taxon>Fungi</taxon>
        <taxon>Dikarya</taxon>
        <taxon>Basidiomycota</taxon>
        <taxon>Agaricomycotina</taxon>
        <taxon>Agaricomycetes</taxon>
        <taxon>Auriculariales</taxon>
        <taxon>Exidiaceae</taxon>
        <taxon>Exidia</taxon>
    </lineage>
</organism>